<dbReference type="InterPro" id="IPR036397">
    <property type="entry name" value="RNaseH_sf"/>
</dbReference>
<dbReference type="PROSITE" id="PS50531">
    <property type="entry name" value="HTH_IS21"/>
    <property type="match status" value="1"/>
</dbReference>
<dbReference type="InterPro" id="IPR010332">
    <property type="entry name" value="ATPase_terminase-su_N"/>
</dbReference>
<dbReference type="Pfam" id="PF06056">
    <property type="entry name" value="Terminase_5"/>
    <property type="match status" value="1"/>
</dbReference>
<keyword evidence="9" id="KW-1185">Reference proteome</keyword>
<evidence type="ECO:0000313" key="7">
    <source>
        <dbReference type="EMBL" id="KTD15505.1"/>
    </source>
</evidence>
<evidence type="ECO:0000256" key="3">
    <source>
        <dbReference type="ARBA" id="ARBA00023125"/>
    </source>
</evidence>
<dbReference type="NCBIfam" id="NF033546">
    <property type="entry name" value="transpos_IS21"/>
    <property type="match status" value="1"/>
</dbReference>
<dbReference type="Proteomes" id="UP000054691">
    <property type="component" value="Unassembled WGS sequence"/>
</dbReference>
<evidence type="ECO:0000313" key="10">
    <source>
        <dbReference type="Proteomes" id="UP000254476"/>
    </source>
</evidence>
<dbReference type="AlphaFoldDB" id="A0A378JBG9"/>
<organism evidence="8 10">
    <name type="scientific">Legionella gratiana</name>
    <dbReference type="NCBI Taxonomy" id="45066"/>
    <lineage>
        <taxon>Bacteria</taxon>
        <taxon>Pseudomonadati</taxon>
        <taxon>Pseudomonadota</taxon>
        <taxon>Gammaproteobacteria</taxon>
        <taxon>Legionellales</taxon>
        <taxon>Legionellaceae</taxon>
        <taxon>Legionella</taxon>
    </lineage>
</organism>
<keyword evidence="2" id="KW-0815">Transposition</keyword>
<dbReference type="PANTHER" id="PTHR35004">
    <property type="entry name" value="TRANSPOSASE RV3428C-RELATED"/>
    <property type="match status" value="1"/>
</dbReference>
<dbReference type="SUPFAM" id="SSF46689">
    <property type="entry name" value="Homeodomain-like"/>
    <property type="match status" value="1"/>
</dbReference>
<evidence type="ECO:0000313" key="9">
    <source>
        <dbReference type="Proteomes" id="UP000054691"/>
    </source>
</evidence>
<reference evidence="8 10" key="2">
    <citation type="submission" date="2018-06" db="EMBL/GenBank/DDBJ databases">
        <authorList>
            <consortium name="Pathogen Informatics"/>
            <person name="Doyle S."/>
        </authorList>
    </citation>
    <scope>NUCLEOTIDE SEQUENCE [LARGE SCALE GENOMIC DNA]</scope>
    <source>
        <strain evidence="8 10">NCTC12388</strain>
    </source>
</reference>
<dbReference type="Pfam" id="PF00665">
    <property type="entry name" value="rve"/>
    <property type="match status" value="1"/>
</dbReference>
<evidence type="ECO:0000313" key="8">
    <source>
        <dbReference type="EMBL" id="STX45152.1"/>
    </source>
</evidence>
<dbReference type="InterPro" id="IPR009057">
    <property type="entry name" value="Homeodomain-like_sf"/>
</dbReference>
<proteinExistence type="inferred from homology"/>
<feature type="domain" description="Integrase catalytic" evidence="6">
    <location>
        <begin position="114"/>
        <end position="294"/>
    </location>
</feature>
<dbReference type="EMBL" id="LNYE01000003">
    <property type="protein sequence ID" value="KTD15505.1"/>
    <property type="molecule type" value="Genomic_DNA"/>
</dbReference>
<evidence type="ECO:0000259" key="6">
    <source>
        <dbReference type="PROSITE" id="PS50994"/>
    </source>
</evidence>
<dbReference type="GO" id="GO:0032196">
    <property type="term" value="P:transposition"/>
    <property type="evidence" value="ECO:0007669"/>
    <property type="project" value="UniProtKB-KW"/>
</dbReference>
<evidence type="ECO:0000256" key="2">
    <source>
        <dbReference type="ARBA" id="ARBA00022578"/>
    </source>
</evidence>
<evidence type="ECO:0000259" key="5">
    <source>
        <dbReference type="PROSITE" id="PS50531"/>
    </source>
</evidence>
<evidence type="ECO:0000256" key="4">
    <source>
        <dbReference type="ARBA" id="ARBA00023172"/>
    </source>
</evidence>
<dbReference type="GO" id="GO:0006310">
    <property type="term" value="P:DNA recombination"/>
    <property type="evidence" value="ECO:0007669"/>
    <property type="project" value="UniProtKB-KW"/>
</dbReference>
<dbReference type="Proteomes" id="UP000254476">
    <property type="component" value="Unassembled WGS sequence"/>
</dbReference>
<evidence type="ECO:0000256" key="1">
    <source>
        <dbReference type="ARBA" id="ARBA00009277"/>
    </source>
</evidence>
<dbReference type="InterPro" id="IPR001584">
    <property type="entry name" value="Integrase_cat-core"/>
</dbReference>
<accession>A0A378JBG9</accession>
<name>A0A378JBG9_9GAMM</name>
<comment type="similarity">
    <text evidence="1">Belongs to the transposase IS21/IS408/IS1162 family.</text>
</comment>
<dbReference type="SUPFAM" id="SSF53098">
    <property type="entry name" value="Ribonuclease H-like"/>
    <property type="match status" value="1"/>
</dbReference>
<dbReference type="InterPro" id="IPR012337">
    <property type="entry name" value="RNaseH-like_sf"/>
</dbReference>
<sequence>MIQLEESKMIHILYKQGYSKKAIARKLGMSINTVRKYLKSGSEPYYKRRDKKPLKLDPYKAYIQKRLKDATPHWVPATVIYREIKLFGYDGCSSQLRAYMHTLRSKKEEVIVRFETEPGQQMQVDWAQFRRGKDRLSAFIATMGYSRASYVEFVSDETLETLIACHKNAFEYFGGVPYTILYDNMKTVIIERNGYGPSQHRFQAGFWDFAKHTGFRPKVCQPYRAQTKGKVERFIHYLKYSFYFPLVGQLKALGLSLDKETANMHVLKWLNEIANQRVHATTGAIPFERLLDEQAKLQPLSSTYSGKLFSHLENKEVHYFAFQLLDNTAMQHELSIYQKLLERTEEAA</sequence>
<dbReference type="GO" id="GO:0003677">
    <property type="term" value="F:DNA binding"/>
    <property type="evidence" value="ECO:0007669"/>
    <property type="project" value="UniProtKB-KW"/>
</dbReference>
<dbReference type="Gene3D" id="3.30.420.10">
    <property type="entry name" value="Ribonuclease H-like superfamily/Ribonuclease H"/>
    <property type="match status" value="1"/>
</dbReference>
<dbReference type="EMBL" id="UGOB01000001">
    <property type="protein sequence ID" value="STX45152.1"/>
    <property type="molecule type" value="Genomic_DNA"/>
</dbReference>
<protein>
    <submittedName>
        <fullName evidence="7 8">Transposase</fullName>
    </submittedName>
</protein>
<dbReference type="Gene3D" id="1.10.10.60">
    <property type="entry name" value="Homeodomain-like"/>
    <property type="match status" value="1"/>
</dbReference>
<dbReference type="PANTHER" id="PTHR35004:SF6">
    <property type="entry name" value="TRANSPOSASE"/>
    <property type="match status" value="1"/>
</dbReference>
<feature type="domain" description="HTH IS21-type" evidence="5">
    <location>
        <begin position="5"/>
        <end position="67"/>
    </location>
</feature>
<dbReference type="STRING" id="45066.Lgra_0171"/>
<dbReference type="GO" id="GO:0015074">
    <property type="term" value="P:DNA integration"/>
    <property type="evidence" value="ECO:0007669"/>
    <property type="project" value="InterPro"/>
</dbReference>
<dbReference type="PROSITE" id="PS50994">
    <property type="entry name" value="INTEGRASE"/>
    <property type="match status" value="1"/>
</dbReference>
<keyword evidence="3" id="KW-0238">DNA-binding</keyword>
<keyword evidence="4" id="KW-0233">DNA recombination</keyword>
<gene>
    <name evidence="7" type="ORF">Lgra_0171</name>
    <name evidence="8" type="ORF">NCTC12388_01881</name>
</gene>
<reference evidence="7 9" key="1">
    <citation type="submission" date="2015-11" db="EMBL/GenBank/DDBJ databases">
        <title>Genomic analysis of 38 Legionella species identifies large and diverse effector repertoires.</title>
        <authorList>
            <person name="Burstein D."/>
            <person name="Amaro F."/>
            <person name="Zusman T."/>
            <person name="Lifshitz Z."/>
            <person name="Cohen O."/>
            <person name="Gilbert J.A."/>
            <person name="Pupko T."/>
            <person name="Shuman H.A."/>
            <person name="Segal G."/>
        </authorList>
    </citation>
    <scope>NUCLEOTIDE SEQUENCE [LARGE SCALE GENOMIC DNA]</scope>
    <source>
        <strain evidence="7 9">Lyon 8420412</strain>
    </source>
</reference>
<dbReference type="InterPro" id="IPR017894">
    <property type="entry name" value="HTH_IS21_transposase_type"/>
</dbReference>